<dbReference type="GO" id="GO:0003677">
    <property type="term" value="F:DNA binding"/>
    <property type="evidence" value="ECO:0007669"/>
    <property type="project" value="UniProtKB-UniRule"/>
</dbReference>
<evidence type="ECO:0000313" key="4">
    <source>
        <dbReference type="EMBL" id="EHI55421.1"/>
    </source>
</evidence>
<dbReference type="InterPro" id="IPR009057">
    <property type="entry name" value="Homeodomain-like_sf"/>
</dbReference>
<gene>
    <name evidence="4" type="ORF">HMPREF9333_01557</name>
</gene>
<dbReference type="InterPro" id="IPR001647">
    <property type="entry name" value="HTH_TetR"/>
</dbReference>
<evidence type="ECO:0000256" key="2">
    <source>
        <dbReference type="PROSITE-ProRule" id="PRU00335"/>
    </source>
</evidence>
<reference evidence="4 5" key="1">
    <citation type="submission" date="2011-08" db="EMBL/GenBank/DDBJ databases">
        <title>The Genome Sequence of Johnsonella ignava ATCC 51276.</title>
        <authorList>
            <consortium name="The Broad Institute Genome Sequencing Platform"/>
            <person name="Earl A."/>
            <person name="Ward D."/>
            <person name="Feldgarden M."/>
            <person name="Gevers D."/>
            <person name="Izard J."/>
            <person name="Blanton J.M."/>
            <person name="Baranova O.V."/>
            <person name="Dewhirst F.E."/>
            <person name="Young S.K."/>
            <person name="Zeng Q."/>
            <person name="Gargeya S."/>
            <person name="Fitzgerald M."/>
            <person name="Haas B."/>
            <person name="Abouelleil A."/>
            <person name="Alvarado L."/>
            <person name="Arachchi H.M."/>
            <person name="Berlin A."/>
            <person name="Brown A."/>
            <person name="Chapman S.B."/>
            <person name="Chen Z."/>
            <person name="Dunbar C."/>
            <person name="Freedman E."/>
            <person name="Gearin G."/>
            <person name="Gellesch M."/>
            <person name="Goldberg J."/>
            <person name="Griggs A."/>
            <person name="Gujja S."/>
            <person name="Heiman D."/>
            <person name="Howarth C."/>
            <person name="Larson L."/>
            <person name="Lui A."/>
            <person name="MacDonald P.J.P."/>
            <person name="Montmayeur A."/>
            <person name="Murphy C."/>
            <person name="Neiman D."/>
            <person name="Pearson M."/>
            <person name="Priest M."/>
            <person name="Roberts A."/>
            <person name="Saif S."/>
            <person name="Shea T."/>
            <person name="Shenoy N."/>
            <person name="Sisk P."/>
            <person name="Stolte C."/>
            <person name="Sykes S."/>
            <person name="Wortman J."/>
            <person name="Nusbaum C."/>
            <person name="Birren B."/>
        </authorList>
    </citation>
    <scope>NUCLEOTIDE SEQUENCE [LARGE SCALE GENOMIC DNA]</scope>
    <source>
        <strain evidence="4 5">ATCC 51276</strain>
    </source>
</reference>
<accession>G5GJ17</accession>
<dbReference type="Gene3D" id="1.10.357.10">
    <property type="entry name" value="Tetracycline Repressor, domain 2"/>
    <property type="match status" value="1"/>
</dbReference>
<feature type="domain" description="HTH tetR-type" evidence="3">
    <location>
        <begin position="42"/>
        <end position="102"/>
    </location>
</feature>
<protein>
    <recommendedName>
        <fullName evidence="3">HTH tetR-type domain-containing protein</fullName>
    </recommendedName>
</protein>
<keyword evidence="1 2" id="KW-0238">DNA-binding</keyword>
<dbReference type="HOGENOM" id="CLU_1203541_0_0_9"/>
<dbReference type="EMBL" id="ACZL01000023">
    <property type="protein sequence ID" value="EHI55421.1"/>
    <property type="molecule type" value="Genomic_DNA"/>
</dbReference>
<comment type="caution">
    <text evidence="4">The sequence shown here is derived from an EMBL/GenBank/DDBJ whole genome shotgun (WGS) entry which is preliminary data.</text>
</comment>
<dbReference type="PROSITE" id="PS50977">
    <property type="entry name" value="HTH_TETR_2"/>
    <property type="match status" value="1"/>
</dbReference>
<evidence type="ECO:0000259" key="3">
    <source>
        <dbReference type="PROSITE" id="PS50977"/>
    </source>
</evidence>
<dbReference type="Proteomes" id="UP000003011">
    <property type="component" value="Unassembled WGS sequence"/>
</dbReference>
<dbReference type="AlphaFoldDB" id="G5GJ17"/>
<feature type="DNA-binding region" description="H-T-H motif" evidence="2">
    <location>
        <begin position="65"/>
        <end position="84"/>
    </location>
</feature>
<dbReference type="SUPFAM" id="SSF46689">
    <property type="entry name" value="Homeodomain-like"/>
    <property type="match status" value="1"/>
</dbReference>
<dbReference type="eggNOG" id="COG1309">
    <property type="taxonomic scope" value="Bacteria"/>
</dbReference>
<proteinExistence type="predicted"/>
<name>G5GJ17_9FIRM</name>
<keyword evidence="5" id="KW-1185">Reference proteome</keyword>
<evidence type="ECO:0000256" key="1">
    <source>
        <dbReference type="ARBA" id="ARBA00023125"/>
    </source>
</evidence>
<sequence>MQDKLYKKGCIKASDGKMDAETVKTDSDKGVYINRKTGIAALRTSALLRTALFRLLGNIPFEKITLTRLCKEAMIPRSTFYRYFEDKFDLLNHSIDIFIEENRVKSDTVFFYSPQTTADFINILIEKIDLNKAQYKKIFEINKDGILFLHLQKGFMRVLEKQVLDAEMSGLFLQLDLKIFTLLMSNFILYCARIYLDEAENAEHDVFADNIKLFIEKKFFKAAEQLKQDS</sequence>
<evidence type="ECO:0000313" key="5">
    <source>
        <dbReference type="Proteomes" id="UP000003011"/>
    </source>
</evidence>
<organism evidence="4 5">
    <name type="scientific">Johnsonella ignava ATCC 51276</name>
    <dbReference type="NCBI Taxonomy" id="679200"/>
    <lineage>
        <taxon>Bacteria</taxon>
        <taxon>Bacillati</taxon>
        <taxon>Bacillota</taxon>
        <taxon>Clostridia</taxon>
        <taxon>Lachnospirales</taxon>
        <taxon>Lachnospiraceae</taxon>
        <taxon>Johnsonella</taxon>
    </lineage>
</organism>
<dbReference type="STRING" id="679200.HMPREF9333_01557"/>